<dbReference type="InterPro" id="IPR005754">
    <property type="entry name" value="Sortase"/>
</dbReference>
<keyword evidence="4" id="KW-1185">Reference proteome</keyword>
<dbReference type="Pfam" id="PF04203">
    <property type="entry name" value="Sortase"/>
    <property type="match status" value="1"/>
</dbReference>
<dbReference type="RefSeq" id="WP_272175856.1">
    <property type="nucleotide sequence ID" value="NZ_JAQOSK010000006.1"/>
</dbReference>
<comment type="caution">
    <text evidence="3">The sequence shown here is derived from an EMBL/GenBank/DDBJ whole genome shotgun (WGS) entry which is preliminary data.</text>
</comment>
<evidence type="ECO:0000256" key="1">
    <source>
        <dbReference type="ARBA" id="ARBA00022801"/>
    </source>
</evidence>
<dbReference type="Proteomes" id="UP001221328">
    <property type="component" value="Unassembled WGS sequence"/>
</dbReference>
<accession>A0ABT5FV52</accession>
<evidence type="ECO:0000313" key="3">
    <source>
        <dbReference type="EMBL" id="MDC2956424.1"/>
    </source>
</evidence>
<evidence type="ECO:0000256" key="2">
    <source>
        <dbReference type="SAM" id="MobiDB-lite"/>
    </source>
</evidence>
<feature type="compositionally biased region" description="Basic residues" evidence="2">
    <location>
        <begin position="16"/>
        <end position="32"/>
    </location>
</feature>
<dbReference type="SUPFAM" id="SSF63817">
    <property type="entry name" value="Sortase"/>
    <property type="match status" value="1"/>
</dbReference>
<organism evidence="3 4">
    <name type="scientific">Streptomyces gilvifuscus</name>
    <dbReference type="NCBI Taxonomy" id="1550617"/>
    <lineage>
        <taxon>Bacteria</taxon>
        <taxon>Bacillati</taxon>
        <taxon>Actinomycetota</taxon>
        <taxon>Actinomycetes</taxon>
        <taxon>Kitasatosporales</taxon>
        <taxon>Streptomycetaceae</taxon>
        <taxon>Streptomyces</taxon>
    </lineage>
</organism>
<feature type="compositionally biased region" description="Pro residues" evidence="2">
    <location>
        <begin position="68"/>
        <end position="79"/>
    </location>
</feature>
<feature type="compositionally biased region" description="Low complexity" evidence="2">
    <location>
        <begin position="54"/>
        <end position="67"/>
    </location>
</feature>
<feature type="region of interest" description="Disordered" evidence="2">
    <location>
        <begin position="1"/>
        <end position="32"/>
    </location>
</feature>
<dbReference type="EMBL" id="JAQOSK010000006">
    <property type="protein sequence ID" value="MDC2956424.1"/>
    <property type="molecule type" value="Genomic_DNA"/>
</dbReference>
<feature type="region of interest" description="Disordered" evidence="2">
    <location>
        <begin position="54"/>
        <end position="106"/>
    </location>
</feature>
<dbReference type="InterPro" id="IPR042001">
    <property type="entry name" value="Sortase_F"/>
</dbReference>
<proteinExistence type="predicted"/>
<evidence type="ECO:0000313" key="4">
    <source>
        <dbReference type="Proteomes" id="UP001221328"/>
    </source>
</evidence>
<feature type="compositionally biased region" description="Low complexity" evidence="2">
    <location>
        <begin position="94"/>
        <end position="106"/>
    </location>
</feature>
<reference evidence="3 4" key="1">
    <citation type="journal article" date="2015" name="Int. J. Syst. Evol. Microbiol.">
        <title>Streptomyces gilvifuscus sp. nov., an actinomycete that produces antibacterial compounds isolated from soil.</title>
        <authorList>
            <person name="Nguyen T.M."/>
            <person name="Kim J."/>
        </authorList>
    </citation>
    <scope>NUCLEOTIDE SEQUENCE [LARGE SCALE GENOMIC DNA]</scope>
    <source>
        <strain evidence="3 4">T113</strain>
    </source>
</reference>
<gene>
    <name evidence="3" type="ORF">PO587_18295</name>
</gene>
<dbReference type="NCBIfam" id="NF033748">
    <property type="entry name" value="class_F_sortase"/>
    <property type="match status" value="1"/>
</dbReference>
<keyword evidence="1" id="KW-0378">Hydrolase</keyword>
<protein>
    <submittedName>
        <fullName evidence="3">Class F sortase</fullName>
    </submittedName>
</protein>
<sequence>MAGRNTRNPGPGTRRPSTHRGRARRPRPWHRTRAYRLTRTLVLGVLLVVGAVRCTQDDGPPTTTATPAQPPAGSRPPAPRAFDARPAPPRTAPRRTAPAPRPLSRSRPTRVVIPYIGVDAPVFGLGLDRDHRLTAPPEDDGHRVGWYEGGPSPGEQGTALVVGHLDTRTGPAVFAGLGELGPGHLVELRRADGRRAVYTVDKVRTYDKAHFPNDEVYGARGRPELRLITCGGAYDRRTGYAGNTVVFAHLTRTR</sequence>
<dbReference type="InterPro" id="IPR023365">
    <property type="entry name" value="Sortase_dom-sf"/>
</dbReference>
<name>A0ABT5FV52_9ACTN</name>
<dbReference type="Gene3D" id="2.40.260.10">
    <property type="entry name" value="Sortase"/>
    <property type="match status" value="1"/>
</dbReference>
<dbReference type="CDD" id="cd05829">
    <property type="entry name" value="Sortase_F"/>
    <property type="match status" value="1"/>
</dbReference>